<keyword evidence="8" id="KW-0406">Ion transport</keyword>
<dbReference type="Pfam" id="PF00005">
    <property type="entry name" value="ABC_tran"/>
    <property type="match status" value="1"/>
</dbReference>
<evidence type="ECO:0000256" key="5">
    <source>
        <dbReference type="ARBA" id="ARBA00022741"/>
    </source>
</evidence>
<name>A0A1W2H3R2_9BACT</name>
<evidence type="ECO:0000256" key="6">
    <source>
        <dbReference type="ARBA" id="ARBA00022840"/>
    </source>
</evidence>
<dbReference type="STRING" id="758820.SAMN00777080_1857"/>
<organism evidence="11 12">
    <name type="scientific">Aquiflexum balticum DSM 16537</name>
    <dbReference type="NCBI Taxonomy" id="758820"/>
    <lineage>
        <taxon>Bacteria</taxon>
        <taxon>Pseudomonadati</taxon>
        <taxon>Bacteroidota</taxon>
        <taxon>Cytophagia</taxon>
        <taxon>Cytophagales</taxon>
        <taxon>Cyclobacteriaceae</taxon>
        <taxon>Aquiflexum</taxon>
    </lineage>
</organism>
<dbReference type="EMBL" id="LT838813">
    <property type="protein sequence ID" value="SMD43272.1"/>
    <property type="molecule type" value="Genomic_DNA"/>
</dbReference>
<dbReference type="GO" id="GO:0005524">
    <property type="term" value="F:ATP binding"/>
    <property type="evidence" value="ECO:0007669"/>
    <property type="project" value="UniProtKB-KW"/>
</dbReference>
<reference evidence="12" key="1">
    <citation type="submission" date="2017-04" db="EMBL/GenBank/DDBJ databases">
        <authorList>
            <person name="Varghese N."/>
            <person name="Submissions S."/>
        </authorList>
    </citation>
    <scope>NUCLEOTIDE SEQUENCE [LARGE SCALE GENOMIC DNA]</scope>
    <source>
        <strain evidence="12">DSM 16537</strain>
    </source>
</reference>
<keyword evidence="7" id="KW-0408">Iron</keyword>
<dbReference type="InterPro" id="IPR051535">
    <property type="entry name" value="Siderophore_ABC-ATPase"/>
</dbReference>
<dbReference type="SUPFAM" id="SSF52540">
    <property type="entry name" value="P-loop containing nucleoside triphosphate hydrolases"/>
    <property type="match status" value="1"/>
</dbReference>
<dbReference type="GO" id="GO:0006826">
    <property type="term" value="P:iron ion transport"/>
    <property type="evidence" value="ECO:0007669"/>
    <property type="project" value="UniProtKB-KW"/>
</dbReference>
<dbReference type="Proteomes" id="UP000192333">
    <property type="component" value="Chromosome I"/>
</dbReference>
<evidence type="ECO:0000313" key="11">
    <source>
        <dbReference type="EMBL" id="SMD43272.1"/>
    </source>
</evidence>
<evidence type="ECO:0000256" key="1">
    <source>
        <dbReference type="ARBA" id="ARBA00004202"/>
    </source>
</evidence>
<dbReference type="GO" id="GO:0005886">
    <property type="term" value="C:plasma membrane"/>
    <property type="evidence" value="ECO:0007669"/>
    <property type="project" value="UniProtKB-SubCell"/>
</dbReference>
<keyword evidence="3" id="KW-1003">Cell membrane</keyword>
<keyword evidence="2" id="KW-0813">Transport</keyword>
<dbReference type="PANTHER" id="PTHR42771">
    <property type="entry name" value="IRON(3+)-HYDROXAMATE IMPORT ATP-BINDING PROTEIN FHUC"/>
    <property type="match status" value="1"/>
</dbReference>
<dbReference type="AlphaFoldDB" id="A0A1W2H3R2"/>
<evidence type="ECO:0000313" key="12">
    <source>
        <dbReference type="Proteomes" id="UP000192333"/>
    </source>
</evidence>
<dbReference type="InterPro" id="IPR003593">
    <property type="entry name" value="AAA+_ATPase"/>
</dbReference>
<dbReference type="PROSITE" id="PS50893">
    <property type="entry name" value="ABC_TRANSPORTER_2"/>
    <property type="match status" value="1"/>
</dbReference>
<keyword evidence="4" id="KW-0410">Iron transport</keyword>
<keyword evidence="5" id="KW-0547">Nucleotide-binding</keyword>
<evidence type="ECO:0000256" key="4">
    <source>
        <dbReference type="ARBA" id="ARBA00022496"/>
    </source>
</evidence>
<dbReference type="SMART" id="SM00382">
    <property type="entry name" value="AAA"/>
    <property type="match status" value="1"/>
</dbReference>
<dbReference type="FunFam" id="3.40.50.300:FF:000134">
    <property type="entry name" value="Iron-enterobactin ABC transporter ATP-binding protein"/>
    <property type="match status" value="1"/>
</dbReference>
<evidence type="ECO:0000256" key="7">
    <source>
        <dbReference type="ARBA" id="ARBA00023004"/>
    </source>
</evidence>
<comment type="subcellular location">
    <subcellularLocation>
        <location evidence="1">Cell membrane</location>
        <topology evidence="1">Peripheral membrane protein</topology>
    </subcellularLocation>
</comment>
<feature type="domain" description="ABC transporter" evidence="10">
    <location>
        <begin position="4"/>
        <end position="244"/>
    </location>
</feature>
<dbReference type="GO" id="GO:0016887">
    <property type="term" value="F:ATP hydrolysis activity"/>
    <property type="evidence" value="ECO:0007669"/>
    <property type="project" value="InterPro"/>
</dbReference>
<evidence type="ECO:0000259" key="10">
    <source>
        <dbReference type="PROSITE" id="PS50893"/>
    </source>
</evidence>
<dbReference type="Gene3D" id="3.40.50.300">
    <property type="entry name" value="P-loop containing nucleotide triphosphate hydrolases"/>
    <property type="match status" value="1"/>
</dbReference>
<dbReference type="RefSeq" id="WP_084120009.1">
    <property type="nucleotide sequence ID" value="NZ_LT838813.1"/>
</dbReference>
<protein>
    <submittedName>
        <fullName evidence="11">Iron complex transport system ATP-binding protein</fullName>
    </submittedName>
</protein>
<sequence length="328" mass="36027">MVNLQSKNLNIGYQSGKKSKAIAEDLNFNLEKGKLTCLLGPNGVGKSTLVKTIMGQVPPLSGEIFLEGKPLTSFSQKALAKKIAVVLTEKITTGNLTVGQLVALGRIPHTGWLGKLSDEDQKMVEQAISQTHTGYIRNQPLSECSDGQLQKTMIARALAQDGDVLILDEPTAHLDLVNRFEIMHLLRQIAKESKKAVLVVTHDLEIAIETADIFWLMQCGQPLVSGLPEDLILNGQINLLLPSDRLSFNPKSGKVQPKIDEFAIQIEGPEATVQWVQAALQKNISANKLQAVQIRVEENPLRILLKQGDMEQEFLGIGGLLEFLESRE</sequence>
<evidence type="ECO:0000256" key="8">
    <source>
        <dbReference type="ARBA" id="ARBA00023065"/>
    </source>
</evidence>
<dbReference type="PANTHER" id="PTHR42771:SF2">
    <property type="entry name" value="IRON(3+)-HYDROXAMATE IMPORT ATP-BINDING PROTEIN FHUC"/>
    <property type="match status" value="1"/>
</dbReference>
<dbReference type="CDD" id="cd03214">
    <property type="entry name" value="ABC_Iron-Siderophores_B12_Hemin"/>
    <property type="match status" value="1"/>
</dbReference>
<dbReference type="InterPro" id="IPR027417">
    <property type="entry name" value="P-loop_NTPase"/>
</dbReference>
<evidence type="ECO:0000256" key="9">
    <source>
        <dbReference type="ARBA" id="ARBA00023136"/>
    </source>
</evidence>
<keyword evidence="12" id="KW-1185">Reference proteome</keyword>
<accession>A0A1W2H3R2</accession>
<dbReference type="InterPro" id="IPR003439">
    <property type="entry name" value="ABC_transporter-like_ATP-bd"/>
</dbReference>
<gene>
    <name evidence="11" type="ORF">SAMN00777080_1857</name>
</gene>
<proteinExistence type="predicted"/>
<evidence type="ECO:0000256" key="2">
    <source>
        <dbReference type="ARBA" id="ARBA00022448"/>
    </source>
</evidence>
<keyword evidence="6 11" id="KW-0067">ATP-binding</keyword>
<evidence type="ECO:0000256" key="3">
    <source>
        <dbReference type="ARBA" id="ARBA00022475"/>
    </source>
</evidence>
<keyword evidence="9" id="KW-0472">Membrane</keyword>